<dbReference type="EMBL" id="CP036557">
    <property type="protein sequence ID" value="QBK61870.1"/>
    <property type="molecule type" value="Genomic_DNA"/>
</dbReference>
<dbReference type="InterPro" id="IPR011765">
    <property type="entry name" value="Pept_M16_N"/>
</dbReference>
<dbReference type="Gene3D" id="3.30.830.10">
    <property type="entry name" value="Metalloenzyme, LuxS/M16 peptidase-like"/>
    <property type="match status" value="4"/>
</dbReference>
<evidence type="ECO:0000256" key="3">
    <source>
        <dbReference type="ARBA" id="ARBA00022670"/>
    </source>
</evidence>
<keyword evidence="4" id="KW-0479">Metal-binding</keyword>
<feature type="domain" description="Peptidase M16 N-terminal" evidence="9">
    <location>
        <begin position="49"/>
        <end position="171"/>
    </location>
</feature>
<evidence type="ECO:0000256" key="7">
    <source>
        <dbReference type="ARBA" id="ARBA00023049"/>
    </source>
</evidence>
<sequence>MRHKYIDIDVLKFIFLILVFIVLSCSSSKLKVNKNLLSGQLKNGLKYYIYANQVPAKAVYMGILFNVGSLNEEENERGLAHYLEHMAFKGTKDYPGGEGIFEVLKKFGMEFGADINAYTSFDKTYYNLNLPDSSNESEVDEALNLLRNWAFQIEFDEVEIDKERNVILEEKKLKDNYLGRINEKVFGFVLGSSKYAVRFPIGLEDRVLSFKSEDFKKFYKKWYRPDVTSVIIVGDIDPGKIEKKVIDRFSSLEKPEGKLEKIKINLDTVINEKFISIEDFETPFPSINFILKKSVNNSFGTVDDVKRFVDKILLKSLFKNRFYDLKTAGTNNFISFNKIDSELKSDDNYILVDQISFEINPEHFKEGIEGFFYEIERIKRFGFTQGEIDEVKSKLISNYKLSKDNINKRSSSSIEDSLVNIAFQGSKMFDMNEYFDIAIDYLNKISIRAILDLAKKEATIDDMAIFYSYSKKSHPNLTLEEINALRDSALVKEIKPYNDVSIQKEFFKKSLESKDIVEEKELSEGISSFMLENGVEVYFKHNGRNKNVVNFSAYSWGGLLSENPDLVPVLSLAPRIVSSSGYGDYSRLQFEKYLSGKGISLIPTVGEQMSSIKGSADIKDLETLFKLIYFTFNEPKIDDIVLQNIITDLKANIKSKENDSKHLFYSAIRRFYNNDDYRLRDIQEADLKNISKDILLSFYKKRFTYANKFKFIFVGDVDLEIIKNLSRQYLGNLNSQELDEFKDIDYSYKRGTDRIVVKKGKDASSFVHICYPFNFNYSPSDTLNYDALSLLLTDDLVKNVRRKMSSVYSIGASFDYVIRKHSNSDGFIIISFAVDPKVLDNVLKVVNEYIVEKQKTGFTDQDFDYVKKNIIKNDNISSESSGYWISKILFSVFWNNDLRSSLGVKFIENNLSKDVINKLFKKIDLEQKAEIVLIPEKGN</sequence>
<dbReference type="PROSITE" id="PS51257">
    <property type="entry name" value="PROKAR_LIPOPROTEIN"/>
    <property type="match status" value="1"/>
</dbReference>
<name>A0AAP8YU13_9SPIR</name>
<feature type="domain" description="Peptidase M16 C-terminal" evidence="10">
    <location>
        <begin position="210"/>
        <end position="395"/>
    </location>
</feature>
<keyword evidence="5" id="KW-0378">Hydrolase</keyword>
<organism evidence="12 14">
    <name type="scientific">Borrelia miyamotoi</name>
    <dbReference type="NCBI Taxonomy" id="47466"/>
    <lineage>
        <taxon>Bacteria</taxon>
        <taxon>Pseudomonadati</taxon>
        <taxon>Spirochaetota</taxon>
        <taxon>Spirochaetia</taxon>
        <taxon>Spirochaetales</taxon>
        <taxon>Borreliaceae</taxon>
        <taxon>Borrelia</taxon>
    </lineage>
</organism>
<evidence type="ECO:0000256" key="2">
    <source>
        <dbReference type="ARBA" id="ARBA00007261"/>
    </source>
</evidence>
<dbReference type="Pfam" id="PF05193">
    <property type="entry name" value="Peptidase_M16_C"/>
    <property type="match status" value="2"/>
</dbReference>
<evidence type="ECO:0000313" key="13">
    <source>
        <dbReference type="Proteomes" id="UP000230633"/>
    </source>
</evidence>
<dbReference type="InterPro" id="IPR001431">
    <property type="entry name" value="Pept_M16_Zn_BS"/>
</dbReference>
<dbReference type="EMBL" id="CP024333">
    <property type="protein sequence ID" value="ATQ15884.1"/>
    <property type="molecule type" value="Genomic_DNA"/>
</dbReference>
<evidence type="ECO:0000313" key="11">
    <source>
        <dbReference type="EMBL" id="ATQ15884.1"/>
    </source>
</evidence>
<evidence type="ECO:0000256" key="6">
    <source>
        <dbReference type="ARBA" id="ARBA00022833"/>
    </source>
</evidence>
<proteinExistence type="inferred from homology"/>
<evidence type="ECO:0000259" key="9">
    <source>
        <dbReference type="Pfam" id="PF00675"/>
    </source>
</evidence>
<dbReference type="GO" id="GO:0006508">
    <property type="term" value="P:proteolysis"/>
    <property type="evidence" value="ECO:0007669"/>
    <property type="project" value="UniProtKB-KW"/>
</dbReference>
<evidence type="ECO:0000256" key="8">
    <source>
        <dbReference type="RuleBase" id="RU004447"/>
    </source>
</evidence>
<dbReference type="Pfam" id="PF00675">
    <property type="entry name" value="Peptidase_M16"/>
    <property type="match status" value="1"/>
</dbReference>
<reference evidence="14" key="1">
    <citation type="submission" date="2019-03" db="EMBL/GenBank/DDBJ databases">
        <title>Whole genome sequencing of Borrelia miyamotoi strains isolated at the Russian territory.</title>
        <authorList>
            <person name="Kuleshov K.V."/>
            <person name="Platonov A.E."/>
            <person name="Goptar I.A."/>
            <person name="Shipulin G.A."/>
            <person name="Markelov M.L."/>
            <person name="Koetsveld J."/>
            <person name="Kolyasnikova N.M."/>
            <person name="Sarksyan D.S."/>
            <person name="Toporkova M.G."/>
            <person name="Hovius J.W."/>
        </authorList>
    </citation>
    <scope>NUCLEOTIDE SEQUENCE [LARGE SCALE GENOMIC DNA]</scope>
    <source>
        <strain evidence="14">Yekat-76</strain>
    </source>
</reference>
<dbReference type="GeneID" id="75118238"/>
<comment type="similarity">
    <text evidence="2 8">Belongs to the peptidase M16 family.</text>
</comment>
<dbReference type="SUPFAM" id="SSF63411">
    <property type="entry name" value="LuxS/MPP-like metallohydrolase"/>
    <property type="match status" value="4"/>
</dbReference>
<keyword evidence="7" id="KW-0482">Metalloprotease</keyword>
<keyword evidence="13" id="KW-1185">Reference proteome</keyword>
<protein>
    <submittedName>
        <fullName evidence="12">Insulinase family protein</fullName>
    </submittedName>
</protein>
<dbReference type="PANTHER" id="PTHR43690:SF17">
    <property type="entry name" value="PROTEIN YHJJ"/>
    <property type="match status" value="1"/>
</dbReference>
<comment type="cofactor">
    <cofactor evidence="1">
        <name>Zn(2+)</name>
        <dbReference type="ChEBI" id="CHEBI:29105"/>
    </cofactor>
</comment>
<dbReference type="Proteomes" id="UP000230633">
    <property type="component" value="Chromosome"/>
</dbReference>
<dbReference type="InterPro" id="IPR050626">
    <property type="entry name" value="Peptidase_M16"/>
</dbReference>
<evidence type="ECO:0000256" key="1">
    <source>
        <dbReference type="ARBA" id="ARBA00001947"/>
    </source>
</evidence>
<dbReference type="GO" id="GO:0046872">
    <property type="term" value="F:metal ion binding"/>
    <property type="evidence" value="ECO:0007669"/>
    <property type="project" value="UniProtKB-KW"/>
</dbReference>
<accession>A0AAP8YU13</accession>
<dbReference type="RefSeq" id="WP_025443647.1">
    <property type="nucleotide sequence ID" value="NZ_AP024371.1"/>
</dbReference>
<dbReference type="InterPro" id="IPR007863">
    <property type="entry name" value="Peptidase_M16_C"/>
</dbReference>
<evidence type="ECO:0000256" key="4">
    <source>
        <dbReference type="ARBA" id="ARBA00022723"/>
    </source>
</evidence>
<dbReference type="GO" id="GO:0004222">
    <property type="term" value="F:metalloendopeptidase activity"/>
    <property type="evidence" value="ECO:0007669"/>
    <property type="project" value="InterPro"/>
</dbReference>
<dbReference type="PROSITE" id="PS00143">
    <property type="entry name" value="INSULINASE"/>
    <property type="match status" value="1"/>
</dbReference>
<dbReference type="InterPro" id="IPR011249">
    <property type="entry name" value="Metalloenz_LuxS/M16"/>
</dbReference>
<dbReference type="PANTHER" id="PTHR43690">
    <property type="entry name" value="NARDILYSIN"/>
    <property type="match status" value="1"/>
</dbReference>
<dbReference type="AlphaFoldDB" id="A0AAP8YU13"/>
<reference evidence="12" key="2">
    <citation type="submission" date="2022-12" db="EMBL/GenBank/DDBJ databases">
        <title>Whole genome sequencing of Borrelia miyamotoi strains isolated at the Russian territory.</title>
        <authorList>
            <person name="Kuleshov K.V."/>
            <person name="Platonov A.E."/>
            <person name="Goptar I.A."/>
            <person name="Shipulin G.A."/>
            <person name="Markelov M.L."/>
            <person name="Koetsveld J."/>
            <person name="Kolyasnikova N.M."/>
            <person name="Sarksyan D.S."/>
            <person name="Toporkova M.G."/>
            <person name="Hovius J.W."/>
        </authorList>
    </citation>
    <scope>NUCLEOTIDE SEQUENCE</scope>
    <source>
        <strain evidence="11 13">Yekat-1</strain>
        <strain evidence="12">Yekat-76</strain>
    </source>
</reference>
<evidence type="ECO:0000313" key="14">
    <source>
        <dbReference type="Proteomes" id="UP000291995"/>
    </source>
</evidence>
<dbReference type="Proteomes" id="UP000291995">
    <property type="component" value="Chromosome"/>
</dbReference>
<evidence type="ECO:0000259" key="10">
    <source>
        <dbReference type="Pfam" id="PF05193"/>
    </source>
</evidence>
<keyword evidence="6" id="KW-0862">Zinc</keyword>
<keyword evidence="3" id="KW-0645">Protease</keyword>
<evidence type="ECO:0000256" key="5">
    <source>
        <dbReference type="ARBA" id="ARBA00022801"/>
    </source>
</evidence>
<gene>
    <name evidence="11" type="ORF">CNO13_01605</name>
    <name evidence="12" type="ORF">EZU67_01605</name>
</gene>
<evidence type="ECO:0000313" key="12">
    <source>
        <dbReference type="EMBL" id="QBK61870.1"/>
    </source>
</evidence>
<feature type="domain" description="Peptidase M16 C-terminal" evidence="10">
    <location>
        <begin position="689"/>
        <end position="869"/>
    </location>
</feature>